<gene>
    <name evidence="5" type="ORF">SAMN02745220_00775</name>
</gene>
<keyword evidence="3" id="KW-0472">Membrane</keyword>
<dbReference type="OrthoDB" id="9790367at2"/>
<dbReference type="CDD" id="cd01949">
    <property type="entry name" value="GGDEF"/>
    <property type="match status" value="1"/>
</dbReference>
<dbReference type="Proteomes" id="UP000184603">
    <property type="component" value="Unassembled WGS sequence"/>
</dbReference>
<feature type="transmembrane region" description="Helical" evidence="3">
    <location>
        <begin position="136"/>
        <end position="154"/>
    </location>
</feature>
<evidence type="ECO:0000313" key="6">
    <source>
        <dbReference type="Proteomes" id="UP000184603"/>
    </source>
</evidence>
<keyword evidence="3" id="KW-1133">Transmembrane helix</keyword>
<dbReference type="InterPro" id="IPR000160">
    <property type="entry name" value="GGDEF_dom"/>
</dbReference>
<dbReference type="PANTHER" id="PTHR45138:SF9">
    <property type="entry name" value="DIGUANYLATE CYCLASE DGCM-RELATED"/>
    <property type="match status" value="1"/>
</dbReference>
<dbReference type="GO" id="GO:0052621">
    <property type="term" value="F:diguanylate cyclase activity"/>
    <property type="evidence" value="ECO:0007669"/>
    <property type="project" value="UniProtKB-EC"/>
</dbReference>
<dbReference type="STRING" id="1121416.SAMN02745220_00775"/>
<dbReference type="Gene3D" id="3.30.70.270">
    <property type="match status" value="1"/>
</dbReference>
<name>A0A1M7XZE3_9BACT</name>
<sequence length="369" mass="41335">MSISWVMNLLRNMIFAGHVDEKSADVRKQILISSLFSLVSIFFLLIFGINSLLSGRTLLGTVDLSFAAINGFIYLYLRWSGNHRISSLVIVLVMMLLSFYLLCTGGPKNTGPLWLYIMPGLVFYILGLYRGAIMLGALFCLCAGILYIPGHPLLMTTYDPEFVDRFIGSLFSVGVVAWAYEFTREDGRRELLNLSRRLDELSRRDELTGLANRRDMLERIQREIDRNARNNLPFSILMADIDHFKKINDTYGHECGDNMLRLVARTLTANVQKRDLVSRWGGEEMLILLPETDLAKAHGIAKRLQTVVGTTLLAHGDAQVGVTLSLGVAEFSPSLSIGELVNLADAYMYRAKKAGRDTVCSSLCNHELN</sequence>
<evidence type="ECO:0000256" key="3">
    <source>
        <dbReference type="SAM" id="Phobius"/>
    </source>
</evidence>
<evidence type="ECO:0000256" key="1">
    <source>
        <dbReference type="ARBA" id="ARBA00012528"/>
    </source>
</evidence>
<dbReference type="Pfam" id="PF20966">
    <property type="entry name" value="MASE6"/>
    <property type="match status" value="1"/>
</dbReference>
<comment type="catalytic activity">
    <reaction evidence="2">
        <text>2 GTP = 3',3'-c-di-GMP + 2 diphosphate</text>
        <dbReference type="Rhea" id="RHEA:24898"/>
        <dbReference type="ChEBI" id="CHEBI:33019"/>
        <dbReference type="ChEBI" id="CHEBI:37565"/>
        <dbReference type="ChEBI" id="CHEBI:58805"/>
        <dbReference type="EC" id="2.7.7.65"/>
    </reaction>
</comment>
<keyword evidence="3" id="KW-0812">Transmembrane</keyword>
<reference evidence="5 6" key="1">
    <citation type="submission" date="2016-12" db="EMBL/GenBank/DDBJ databases">
        <authorList>
            <person name="Song W.-J."/>
            <person name="Kurnit D.M."/>
        </authorList>
    </citation>
    <scope>NUCLEOTIDE SEQUENCE [LARGE SCALE GENOMIC DNA]</scope>
    <source>
        <strain evidence="5 6">DSM 18488</strain>
    </source>
</reference>
<dbReference type="PANTHER" id="PTHR45138">
    <property type="entry name" value="REGULATORY COMPONENTS OF SENSORY TRANSDUCTION SYSTEM"/>
    <property type="match status" value="1"/>
</dbReference>
<feature type="transmembrane region" description="Helical" evidence="3">
    <location>
        <begin position="30"/>
        <end position="52"/>
    </location>
</feature>
<dbReference type="FunFam" id="3.30.70.270:FF:000001">
    <property type="entry name" value="Diguanylate cyclase domain protein"/>
    <property type="match status" value="1"/>
</dbReference>
<dbReference type="NCBIfam" id="TIGR00254">
    <property type="entry name" value="GGDEF"/>
    <property type="match status" value="1"/>
</dbReference>
<dbReference type="InterPro" id="IPR050469">
    <property type="entry name" value="Diguanylate_Cyclase"/>
</dbReference>
<dbReference type="InterPro" id="IPR043128">
    <property type="entry name" value="Rev_trsase/Diguanyl_cyclase"/>
</dbReference>
<dbReference type="Pfam" id="PF00990">
    <property type="entry name" value="GGDEF"/>
    <property type="match status" value="1"/>
</dbReference>
<dbReference type="InterPro" id="IPR048435">
    <property type="entry name" value="MASE6"/>
</dbReference>
<dbReference type="EC" id="2.7.7.65" evidence="1"/>
<dbReference type="RefSeq" id="WP_073612139.1">
    <property type="nucleotide sequence ID" value="NZ_FRFE01000003.1"/>
</dbReference>
<dbReference type="EMBL" id="FRFE01000003">
    <property type="protein sequence ID" value="SHO44511.1"/>
    <property type="molecule type" value="Genomic_DNA"/>
</dbReference>
<dbReference type="PROSITE" id="PS50887">
    <property type="entry name" value="GGDEF"/>
    <property type="match status" value="1"/>
</dbReference>
<evidence type="ECO:0000313" key="5">
    <source>
        <dbReference type="EMBL" id="SHO44511.1"/>
    </source>
</evidence>
<protein>
    <recommendedName>
        <fullName evidence="1">diguanylate cyclase</fullName>
        <ecNumber evidence="1">2.7.7.65</ecNumber>
    </recommendedName>
</protein>
<feature type="transmembrane region" description="Helical" evidence="3">
    <location>
        <begin position="113"/>
        <end position="129"/>
    </location>
</feature>
<feature type="transmembrane region" description="Helical" evidence="3">
    <location>
        <begin position="89"/>
        <end position="107"/>
    </location>
</feature>
<proteinExistence type="predicted"/>
<dbReference type="SUPFAM" id="SSF55073">
    <property type="entry name" value="Nucleotide cyclase"/>
    <property type="match status" value="1"/>
</dbReference>
<accession>A0A1M7XZE3</accession>
<dbReference type="SMART" id="SM00267">
    <property type="entry name" value="GGDEF"/>
    <property type="match status" value="1"/>
</dbReference>
<feature type="transmembrane region" description="Helical" evidence="3">
    <location>
        <begin position="58"/>
        <end position="77"/>
    </location>
</feature>
<keyword evidence="6" id="KW-1185">Reference proteome</keyword>
<evidence type="ECO:0000259" key="4">
    <source>
        <dbReference type="PROSITE" id="PS50887"/>
    </source>
</evidence>
<dbReference type="GO" id="GO:1902201">
    <property type="term" value="P:negative regulation of bacterial-type flagellum-dependent cell motility"/>
    <property type="evidence" value="ECO:0007669"/>
    <property type="project" value="TreeGrafter"/>
</dbReference>
<dbReference type="AlphaFoldDB" id="A0A1M7XZE3"/>
<feature type="domain" description="GGDEF" evidence="4">
    <location>
        <begin position="232"/>
        <end position="364"/>
    </location>
</feature>
<evidence type="ECO:0000256" key="2">
    <source>
        <dbReference type="ARBA" id="ARBA00034247"/>
    </source>
</evidence>
<dbReference type="InterPro" id="IPR029787">
    <property type="entry name" value="Nucleotide_cyclase"/>
</dbReference>
<organism evidence="5 6">
    <name type="scientific">Desulfopila aestuarii DSM 18488</name>
    <dbReference type="NCBI Taxonomy" id="1121416"/>
    <lineage>
        <taxon>Bacteria</taxon>
        <taxon>Pseudomonadati</taxon>
        <taxon>Thermodesulfobacteriota</taxon>
        <taxon>Desulfobulbia</taxon>
        <taxon>Desulfobulbales</taxon>
        <taxon>Desulfocapsaceae</taxon>
        <taxon>Desulfopila</taxon>
    </lineage>
</organism>
<dbReference type="GO" id="GO:0005886">
    <property type="term" value="C:plasma membrane"/>
    <property type="evidence" value="ECO:0007669"/>
    <property type="project" value="TreeGrafter"/>
</dbReference>
<dbReference type="GO" id="GO:0043709">
    <property type="term" value="P:cell adhesion involved in single-species biofilm formation"/>
    <property type="evidence" value="ECO:0007669"/>
    <property type="project" value="TreeGrafter"/>
</dbReference>